<evidence type="ECO:0000313" key="1">
    <source>
        <dbReference type="EMBL" id="SIN83325.1"/>
    </source>
</evidence>
<sequence length="139" mass="15505">MNLLVALFISFSSFISPSNGEIHLIIEETEVNEGVVQVLLFNNKDGFPSDINKAIKKLSLPVVNKKAEIVLKDIDPGEYAFSVFHDQDMDGEMKKNQIGYPLDKFGFSNNPSLLFGPPSFSKASFKVKDKPVTVKIKLR</sequence>
<dbReference type="InterPro" id="IPR018673">
    <property type="entry name" value="DUF2141"/>
</dbReference>
<dbReference type="Pfam" id="PF09912">
    <property type="entry name" value="DUF2141"/>
    <property type="match status" value="1"/>
</dbReference>
<reference evidence="2" key="1">
    <citation type="submission" date="2016-11" db="EMBL/GenBank/DDBJ databases">
        <authorList>
            <person name="Varghese N."/>
            <person name="Submissions S."/>
        </authorList>
    </citation>
    <scope>NUCLEOTIDE SEQUENCE [LARGE SCALE GENOMIC DNA]</scope>
    <source>
        <strain evidence="2">DSM 15292</strain>
    </source>
</reference>
<name>A0A1N6EK00_9BACT</name>
<proteinExistence type="predicted"/>
<dbReference type="EMBL" id="FSRC01000001">
    <property type="protein sequence ID" value="SIN83325.1"/>
    <property type="molecule type" value="Genomic_DNA"/>
</dbReference>
<protein>
    <submittedName>
        <fullName evidence="1">Uncharacterized conserved protein, DUF2141 family</fullName>
    </submittedName>
</protein>
<gene>
    <name evidence="1" type="ORF">SAMN05444394_2239</name>
</gene>
<organism evidence="1 2">
    <name type="scientific">Algoriphagus halophilus</name>
    <dbReference type="NCBI Taxonomy" id="226505"/>
    <lineage>
        <taxon>Bacteria</taxon>
        <taxon>Pseudomonadati</taxon>
        <taxon>Bacteroidota</taxon>
        <taxon>Cytophagia</taxon>
        <taxon>Cytophagales</taxon>
        <taxon>Cyclobacteriaceae</taxon>
        <taxon>Algoriphagus</taxon>
    </lineage>
</organism>
<dbReference type="RefSeq" id="WP_074224893.1">
    <property type="nucleotide sequence ID" value="NZ_FSRC01000001.1"/>
</dbReference>
<dbReference type="Proteomes" id="UP000185221">
    <property type="component" value="Unassembled WGS sequence"/>
</dbReference>
<dbReference type="STRING" id="226505.SAMN05444394_2239"/>
<evidence type="ECO:0000313" key="2">
    <source>
        <dbReference type="Proteomes" id="UP000185221"/>
    </source>
</evidence>
<accession>A0A1N6EK00</accession>
<dbReference type="OrthoDB" id="9788332at2"/>
<keyword evidence="2" id="KW-1185">Reference proteome</keyword>
<dbReference type="AlphaFoldDB" id="A0A1N6EK00"/>